<dbReference type="PROSITE" id="PS50112">
    <property type="entry name" value="PAS"/>
    <property type="match status" value="1"/>
</dbReference>
<dbReference type="InterPro" id="IPR000014">
    <property type="entry name" value="PAS"/>
</dbReference>
<dbReference type="SMART" id="SM00091">
    <property type="entry name" value="PAS"/>
    <property type="match status" value="1"/>
</dbReference>
<evidence type="ECO:0000256" key="5">
    <source>
        <dbReference type="ARBA" id="ARBA00022741"/>
    </source>
</evidence>
<keyword evidence="14" id="KW-1185">Reference proteome</keyword>
<evidence type="ECO:0000256" key="6">
    <source>
        <dbReference type="ARBA" id="ARBA00022777"/>
    </source>
</evidence>
<keyword evidence="9" id="KW-0472">Membrane</keyword>
<feature type="transmembrane region" description="Helical" evidence="9">
    <location>
        <begin position="59"/>
        <end position="79"/>
    </location>
</feature>
<dbReference type="PRINTS" id="PR00344">
    <property type="entry name" value="BCTRLSENSOR"/>
</dbReference>
<evidence type="ECO:0000313" key="13">
    <source>
        <dbReference type="EMBL" id="GLK82076.1"/>
    </source>
</evidence>
<reference evidence="13" key="1">
    <citation type="journal article" date="2014" name="Int. J. Syst. Evol. Microbiol.">
        <title>Complete genome sequence of Corynebacterium casei LMG S-19264T (=DSM 44701T), isolated from a smear-ripened cheese.</title>
        <authorList>
            <consortium name="US DOE Joint Genome Institute (JGI-PGF)"/>
            <person name="Walter F."/>
            <person name="Albersmeier A."/>
            <person name="Kalinowski J."/>
            <person name="Ruckert C."/>
        </authorList>
    </citation>
    <scope>NUCLEOTIDE SEQUENCE</scope>
    <source>
        <strain evidence="13">VKM B-2789</strain>
    </source>
</reference>
<dbReference type="InterPro" id="IPR003661">
    <property type="entry name" value="HisK_dim/P_dom"/>
</dbReference>
<gene>
    <name evidence="13" type="ORF">GCM10017653_01450</name>
</gene>
<dbReference type="GO" id="GO:0005524">
    <property type="term" value="F:ATP binding"/>
    <property type="evidence" value="ECO:0007669"/>
    <property type="project" value="UniProtKB-KW"/>
</dbReference>
<dbReference type="InterPro" id="IPR013767">
    <property type="entry name" value="PAS_fold"/>
</dbReference>
<organism evidence="13 14">
    <name type="scientific">Ancylobacter defluvii</name>
    <dbReference type="NCBI Taxonomy" id="1282440"/>
    <lineage>
        <taxon>Bacteria</taxon>
        <taxon>Pseudomonadati</taxon>
        <taxon>Pseudomonadota</taxon>
        <taxon>Alphaproteobacteria</taxon>
        <taxon>Hyphomicrobiales</taxon>
        <taxon>Xanthobacteraceae</taxon>
        <taxon>Ancylobacter</taxon>
    </lineage>
</organism>
<keyword evidence="7" id="KW-0067">ATP-binding</keyword>
<dbReference type="CDD" id="cd00130">
    <property type="entry name" value="PAS"/>
    <property type="match status" value="1"/>
</dbReference>
<dbReference type="SMART" id="SM00387">
    <property type="entry name" value="HATPase_c"/>
    <property type="match status" value="1"/>
</dbReference>
<keyword evidence="4" id="KW-0808">Transferase</keyword>
<dbReference type="Pfam" id="PF00989">
    <property type="entry name" value="PAS"/>
    <property type="match status" value="1"/>
</dbReference>
<dbReference type="Pfam" id="PF00512">
    <property type="entry name" value="HisKA"/>
    <property type="match status" value="1"/>
</dbReference>
<evidence type="ECO:0000259" key="10">
    <source>
        <dbReference type="PROSITE" id="PS50109"/>
    </source>
</evidence>
<dbReference type="InterPro" id="IPR004358">
    <property type="entry name" value="Sig_transdc_His_kin-like_C"/>
</dbReference>
<feature type="transmembrane region" description="Helical" evidence="9">
    <location>
        <begin position="36"/>
        <end position="52"/>
    </location>
</feature>
<reference evidence="13" key="2">
    <citation type="submission" date="2023-01" db="EMBL/GenBank/DDBJ databases">
        <authorList>
            <person name="Sun Q."/>
            <person name="Evtushenko L."/>
        </authorList>
    </citation>
    <scope>NUCLEOTIDE SEQUENCE</scope>
    <source>
        <strain evidence="13">VKM B-2789</strain>
    </source>
</reference>
<dbReference type="Gene3D" id="1.10.287.130">
    <property type="match status" value="1"/>
</dbReference>
<dbReference type="PROSITE" id="PS50109">
    <property type="entry name" value="HIS_KIN"/>
    <property type="match status" value="1"/>
</dbReference>
<keyword evidence="6" id="KW-0418">Kinase</keyword>
<dbReference type="NCBIfam" id="TIGR00229">
    <property type="entry name" value="sensory_box"/>
    <property type="match status" value="1"/>
</dbReference>
<dbReference type="Proteomes" id="UP001143330">
    <property type="component" value="Unassembled WGS sequence"/>
</dbReference>
<dbReference type="SUPFAM" id="SSF47384">
    <property type="entry name" value="Homodimeric domain of signal transducing histidine kinase"/>
    <property type="match status" value="1"/>
</dbReference>
<evidence type="ECO:0000256" key="3">
    <source>
        <dbReference type="ARBA" id="ARBA00022553"/>
    </source>
</evidence>
<feature type="domain" description="PAC" evidence="12">
    <location>
        <begin position="184"/>
        <end position="238"/>
    </location>
</feature>
<keyword evidence="3" id="KW-0597">Phosphoprotein</keyword>
<keyword evidence="5" id="KW-0547">Nucleotide-binding</keyword>
<dbReference type="InterPro" id="IPR036890">
    <property type="entry name" value="HATPase_C_sf"/>
</dbReference>
<evidence type="ECO:0000313" key="14">
    <source>
        <dbReference type="Proteomes" id="UP001143330"/>
    </source>
</evidence>
<keyword evidence="9" id="KW-0812">Transmembrane</keyword>
<dbReference type="Pfam" id="PF02518">
    <property type="entry name" value="HATPase_c"/>
    <property type="match status" value="1"/>
</dbReference>
<evidence type="ECO:0000256" key="1">
    <source>
        <dbReference type="ARBA" id="ARBA00000085"/>
    </source>
</evidence>
<keyword evidence="8" id="KW-0902">Two-component regulatory system</keyword>
<comment type="caution">
    <text evidence="13">The sequence shown here is derived from an EMBL/GenBank/DDBJ whole genome shotgun (WGS) entry which is preliminary data.</text>
</comment>
<evidence type="ECO:0000259" key="12">
    <source>
        <dbReference type="PROSITE" id="PS50113"/>
    </source>
</evidence>
<dbReference type="InterPro" id="IPR003594">
    <property type="entry name" value="HATPase_dom"/>
</dbReference>
<comment type="catalytic activity">
    <reaction evidence="1">
        <text>ATP + protein L-histidine = ADP + protein N-phospho-L-histidine.</text>
        <dbReference type="EC" id="2.7.13.3"/>
    </reaction>
</comment>
<evidence type="ECO:0000256" key="8">
    <source>
        <dbReference type="ARBA" id="ARBA00023012"/>
    </source>
</evidence>
<keyword evidence="9" id="KW-1133">Transmembrane helix</keyword>
<protein>
    <recommendedName>
        <fullName evidence="2">histidine kinase</fullName>
        <ecNumber evidence="2">2.7.13.3</ecNumber>
    </recommendedName>
</protein>
<evidence type="ECO:0000259" key="11">
    <source>
        <dbReference type="PROSITE" id="PS50112"/>
    </source>
</evidence>
<dbReference type="PANTHER" id="PTHR43065">
    <property type="entry name" value="SENSOR HISTIDINE KINASE"/>
    <property type="match status" value="1"/>
</dbReference>
<accession>A0A9W6N963</accession>
<evidence type="ECO:0000256" key="9">
    <source>
        <dbReference type="SAM" id="Phobius"/>
    </source>
</evidence>
<sequence length="481" mass="52213">MTARLATLFRPGRTLLPVLAALLAAIIFAIDTLTPLDTAIAVLYVAVVMLAADRLTPRGILLAGTVCIGLTAASFLAVHGEGYDLQAVMRAVVAIVAIVIVTLLSLRHSRSSETLHGQAALLDLTHDAILVRDDDDTILYWNRGAEQLYGWSAGEAAGQKTTELLRTVFPSSREAATEQLHRDARWEGELRHTCKDGTHVVVTSRWSLHRDPQGRPMATMETNNDITGSKRAEERLLQAQAELAQVTRVATLGQLMASIAHEVNQPLAAVVTNGEAGLRWLRRPVPDVAEAGASVERMIANGRRASDVVARLRALSRRDELRHEPIALNELIEETLGIIERELHRHRVQLRLELAPGLPLVKGDRVQLQQVLTNLAINAAQAMDGLAGGRPLAVLSRPGRDEAGEPVVEVAFADRGIGVAAEALPRLFEPFYSSKSQGMGLGLSICRSIIETHMGRIEAVPNADRGMTFRVLLPALKEPTL</sequence>
<dbReference type="EMBL" id="BSFM01000001">
    <property type="protein sequence ID" value="GLK82076.1"/>
    <property type="molecule type" value="Genomic_DNA"/>
</dbReference>
<dbReference type="SUPFAM" id="SSF55874">
    <property type="entry name" value="ATPase domain of HSP90 chaperone/DNA topoisomerase II/histidine kinase"/>
    <property type="match status" value="1"/>
</dbReference>
<dbReference type="SUPFAM" id="SSF55785">
    <property type="entry name" value="PYP-like sensor domain (PAS domain)"/>
    <property type="match status" value="1"/>
</dbReference>
<name>A0A9W6N963_9HYPH</name>
<dbReference type="CDD" id="cd00082">
    <property type="entry name" value="HisKA"/>
    <property type="match status" value="1"/>
</dbReference>
<feature type="domain" description="Histidine kinase" evidence="10">
    <location>
        <begin position="258"/>
        <end position="477"/>
    </location>
</feature>
<dbReference type="SMART" id="SM00388">
    <property type="entry name" value="HisKA"/>
    <property type="match status" value="1"/>
</dbReference>
<dbReference type="InterPro" id="IPR036097">
    <property type="entry name" value="HisK_dim/P_sf"/>
</dbReference>
<dbReference type="Gene3D" id="3.30.565.10">
    <property type="entry name" value="Histidine kinase-like ATPase, C-terminal domain"/>
    <property type="match status" value="1"/>
</dbReference>
<feature type="domain" description="PAS" evidence="11">
    <location>
        <begin position="121"/>
        <end position="187"/>
    </location>
</feature>
<dbReference type="PANTHER" id="PTHR43065:SF10">
    <property type="entry name" value="PEROXIDE STRESS-ACTIVATED HISTIDINE KINASE MAK3"/>
    <property type="match status" value="1"/>
</dbReference>
<dbReference type="Gene3D" id="3.30.450.20">
    <property type="entry name" value="PAS domain"/>
    <property type="match status" value="1"/>
</dbReference>
<dbReference type="GO" id="GO:0000155">
    <property type="term" value="F:phosphorelay sensor kinase activity"/>
    <property type="evidence" value="ECO:0007669"/>
    <property type="project" value="InterPro"/>
</dbReference>
<dbReference type="GO" id="GO:0006355">
    <property type="term" value="P:regulation of DNA-templated transcription"/>
    <property type="evidence" value="ECO:0007669"/>
    <property type="project" value="InterPro"/>
</dbReference>
<dbReference type="InterPro" id="IPR000700">
    <property type="entry name" value="PAS-assoc_C"/>
</dbReference>
<dbReference type="AlphaFoldDB" id="A0A9W6N963"/>
<dbReference type="InterPro" id="IPR035965">
    <property type="entry name" value="PAS-like_dom_sf"/>
</dbReference>
<dbReference type="PROSITE" id="PS50113">
    <property type="entry name" value="PAC"/>
    <property type="match status" value="1"/>
</dbReference>
<feature type="transmembrane region" description="Helical" evidence="9">
    <location>
        <begin position="85"/>
        <end position="106"/>
    </location>
</feature>
<evidence type="ECO:0000256" key="2">
    <source>
        <dbReference type="ARBA" id="ARBA00012438"/>
    </source>
</evidence>
<dbReference type="RefSeq" id="WP_271180483.1">
    <property type="nucleotide sequence ID" value="NZ_BSFM01000001.1"/>
</dbReference>
<evidence type="ECO:0000256" key="7">
    <source>
        <dbReference type="ARBA" id="ARBA00022840"/>
    </source>
</evidence>
<dbReference type="InterPro" id="IPR005467">
    <property type="entry name" value="His_kinase_dom"/>
</dbReference>
<feature type="transmembrane region" description="Helical" evidence="9">
    <location>
        <begin position="12"/>
        <end position="30"/>
    </location>
</feature>
<evidence type="ECO:0000256" key="4">
    <source>
        <dbReference type="ARBA" id="ARBA00022679"/>
    </source>
</evidence>
<dbReference type="EC" id="2.7.13.3" evidence="2"/>
<proteinExistence type="predicted"/>